<evidence type="ECO:0000313" key="3">
    <source>
        <dbReference type="Proteomes" id="UP000821853"/>
    </source>
</evidence>
<feature type="compositionally biased region" description="Polar residues" evidence="1">
    <location>
        <begin position="225"/>
        <end position="235"/>
    </location>
</feature>
<organism evidence="2 3">
    <name type="scientific">Haemaphysalis longicornis</name>
    <name type="common">Bush tick</name>
    <dbReference type="NCBI Taxonomy" id="44386"/>
    <lineage>
        <taxon>Eukaryota</taxon>
        <taxon>Metazoa</taxon>
        <taxon>Ecdysozoa</taxon>
        <taxon>Arthropoda</taxon>
        <taxon>Chelicerata</taxon>
        <taxon>Arachnida</taxon>
        <taxon>Acari</taxon>
        <taxon>Parasitiformes</taxon>
        <taxon>Ixodida</taxon>
        <taxon>Ixodoidea</taxon>
        <taxon>Ixodidae</taxon>
        <taxon>Haemaphysalinae</taxon>
        <taxon>Haemaphysalis</taxon>
    </lineage>
</organism>
<dbReference type="AlphaFoldDB" id="A0A9J6FN33"/>
<evidence type="ECO:0000256" key="1">
    <source>
        <dbReference type="SAM" id="MobiDB-lite"/>
    </source>
</evidence>
<dbReference type="EMBL" id="JABSTR010000002">
    <property type="protein sequence ID" value="KAH9364578.1"/>
    <property type="molecule type" value="Genomic_DNA"/>
</dbReference>
<protein>
    <submittedName>
        <fullName evidence="2">Uncharacterized protein</fullName>
    </submittedName>
</protein>
<sequence length="255" mass="28510">MPELLQHLQLIPGGKCGEFKTCQSKNHSASSPKGVTHRRVKKEPVRPVPLPGKSARQPFFISLHFSQERARDTGLWYTRNTGEERTLGMSLVEEGRPEAGQACAGNTSRLGRAWSTDILTPRGRRLKCTVKRVGKEFVVPASPLSSSCPARLRGLQRRANRYNRWALVRRVWCAQQSSGDGADNNAYTDDGCGVCFHDGHRKGNERKNKENTSTHRQRTPRRGKTTATHALQRTPQAVRRNHTVGPLSASRDKDL</sequence>
<feature type="region of interest" description="Disordered" evidence="1">
    <location>
        <begin position="199"/>
        <end position="255"/>
    </location>
</feature>
<reference evidence="2 3" key="1">
    <citation type="journal article" date="2020" name="Cell">
        <title>Large-Scale Comparative Analyses of Tick Genomes Elucidate Their Genetic Diversity and Vector Capacities.</title>
        <authorList>
            <consortium name="Tick Genome and Microbiome Consortium (TIGMIC)"/>
            <person name="Jia N."/>
            <person name="Wang J."/>
            <person name="Shi W."/>
            <person name="Du L."/>
            <person name="Sun Y."/>
            <person name="Zhan W."/>
            <person name="Jiang J.F."/>
            <person name="Wang Q."/>
            <person name="Zhang B."/>
            <person name="Ji P."/>
            <person name="Bell-Sakyi L."/>
            <person name="Cui X.M."/>
            <person name="Yuan T.T."/>
            <person name="Jiang B.G."/>
            <person name="Yang W.F."/>
            <person name="Lam T.T."/>
            <person name="Chang Q.C."/>
            <person name="Ding S.J."/>
            <person name="Wang X.J."/>
            <person name="Zhu J.G."/>
            <person name="Ruan X.D."/>
            <person name="Zhao L."/>
            <person name="Wei J.T."/>
            <person name="Ye R.Z."/>
            <person name="Que T.C."/>
            <person name="Du C.H."/>
            <person name="Zhou Y.H."/>
            <person name="Cheng J.X."/>
            <person name="Dai P.F."/>
            <person name="Guo W.B."/>
            <person name="Han X.H."/>
            <person name="Huang E.J."/>
            <person name="Li L.F."/>
            <person name="Wei W."/>
            <person name="Gao Y.C."/>
            <person name="Liu J.Z."/>
            <person name="Shao H.Z."/>
            <person name="Wang X."/>
            <person name="Wang C.C."/>
            <person name="Yang T.C."/>
            <person name="Huo Q.B."/>
            <person name="Li W."/>
            <person name="Chen H.Y."/>
            <person name="Chen S.E."/>
            <person name="Zhou L.G."/>
            <person name="Ni X.B."/>
            <person name="Tian J.H."/>
            <person name="Sheng Y."/>
            <person name="Liu T."/>
            <person name="Pan Y.S."/>
            <person name="Xia L.Y."/>
            <person name="Li J."/>
            <person name="Zhao F."/>
            <person name="Cao W.C."/>
        </authorList>
    </citation>
    <scope>NUCLEOTIDE SEQUENCE [LARGE SCALE GENOMIC DNA]</scope>
    <source>
        <strain evidence="2">HaeL-2018</strain>
    </source>
</reference>
<dbReference type="Proteomes" id="UP000821853">
    <property type="component" value="Chromosome 10"/>
</dbReference>
<evidence type="ECO:0000313" key="2">
    <source>
        <dbReference type="EMBL" id="KAH9364578.1"/>
    </source>
</evidence>
<proteinExistence type="predicted"/>
<gene>
    <name evidence="2" type="ORF">HPB48_006045</name>
</gene>
<name>A0A9J6FN33_HAELO</name>
<keyword evidence="3" id="KW-1185">Reference proteome</keyword>
<feature type="compositionally biased region" description="Polar residues" evidence="1">
    <location>
        <begin position="24"/>
        <end position="33"/>
    </location>
</feature>
<feature type="compositionally biased region" description="Basic residues" evidence="1">
    <location>
        <begin position="215"/>
        <end position="224"/>
    </location>
</feature>
<feature type="region of interest" description="Disordered" evidence="1">
    <location>
        <begin position="24"/>
        <end position="51"/>
    </location>
</feature>
<comment type="caution">
    <text evidence="2">The sequence shown here is derived from an EMBL/GenBank/DDBJ whole genome shotgun (WGS) entry which is preliminary data.</text>
</comment>
<feature type="compositionally biased region" description="Basic and acidic residues" evidence="1">
    <location>
        <begin position="199"/>
        <end position="213"/>
    </location>
</feature>
<dbReference type="VEuPathDB" id="VectorBase:HLOH_055900"/>
<accession>A0A9J6FN33</accession>